<sequence>MVTTNAVYGSNDNKGDLVELRNIKGELVALTNIGGESSELKKEMVVLPNEVKATQMVIVEGAESTMKSLKGDAEPMKLFLQKAEAYWGCLTRQGKCSSTVASLTKCDE</sequence>
<name>A0A3N4J7P7_9PEZI</name>
<accession>A0A3N4J7P7</accession>
<protein>
    <submittedName>
        <fullName evidence="1">Uncharacterized protein</fullName>
    </submittedName>
</protein>
<organism evidence="1 2">
    <name type="scientific">Choiromyces venosus 120613-1</name>
    <dbReference type="NCBI Taxonomy" id="1336337"/>
    <lineage>
        <taxon>Eukaryota</taxon>
        <taxon>Fungi</taxon>
        <taxon>Dikarya</taxon>
        <taxon>Ascomycota</taxon>
        <taxon>Pezizomycotina</taxon>
        <taxon>Pezizomycetes</taxon>
        <taxon>Pezizales</taxon>
        <taxon>Tuberaceae</taxon>
        <taxon>Choiromyces</taxon>
    </lineage>
</organism>
<dbReference type="Proteomes" id="UP000276215">
    <property type="component" value="Unassembled WGS sequence"/>
</dbReference>
<evidence type="ECO:0000313" key="1">
    <source>
        <dbReference type="EMBL" id="RPA94226.1"/>
    </source>
</evidence>
<gene>
    <name evidence="1" type="ORF">L873DRAFT_1467197</name>
</gene>
<reference evidence="1 2" key="1">
    <citation type="journal article" date="2018" name="Nat. Ecol. Evol.">
        <title>Pezizomycetes genomes reveal the molecular basis of ectomycorrhizal truffle lifestyle.</title>
        <authorList>
            <person name="Murat C."/>
            <person name="Payen T."/>
            <person name="Noel B."/>
            <person name="Kuo A."/>
            <person name="Morin E."/>
            <person name="Chen J."/>
            <person name="Kohler A."/>
            <person name="Krizsan K."/>
            <person name="Balestrini R."/>
            <person name="Da Silva C."/>
            <person name="Montanini B."/>
            <person name="Hainaut M."/>
            <person name="Levati E."/>
            <person name="Barry K.W."/>
            <person name="Belfiori B."/>
            <person name="Cichocki N."/>
            <person name="Clum A."/>
            <person name="Dockter R.B."/>
            <person name="Fauchery L."/>
            <person name="Guy J."/>
            <person name="Iotti M."/>
            <person name="Le Tacon F."/>
            <person name="Lindquist E.A."/>
            <person name="Lipzen A."/>
            <person name="Malagnac F."/>
            <person name="Mello A."/>
            <person name="Molinier V."/>
            <person name="Miyauchi S."/>
            <person name="Poulain J."/>
            <person name="Riccioni C."/>
            <person name="Rubini A."/>
            <person name="Sitrit Y."/>
            <person name="Splivallo R."/>
            <person name="Traeger S."/>
            <person name="Wang M."/>
            <person name="Zifcakova L."/>
            <person name="Wipf D."/>
            <person name="Zambonelli A."/>
            <person name="Paolocci F."/>
            <person name="Nowrousian M."/>
            <person name="Ottonello S."/>
            <person name="Baldrian P."/>
            <person name="Spatafora J.W."/>
            <person name="Henrissat B."/>
            <person name="Nagy L.G."/>
            <person name="Aury J.M."/>
            <person name="Wincker P."/>
            <person name="Grigoriev I.V."/>
            <person name="Bonfante P."/>
            <person name="Martin F.M."/>
        </authorList>
    </citation>
    <scope>NUCLEOTIDE SEQUENCE [LARGE SCALE GENOMIC DNA]</scope>
    <source>
        <strain evidence="1 2">120613-1</strain>
    </source>
</reference>
<dbReference type="OrthoDB" id="10567133at2759"/>
<proteinExistence type="predicted"/>
<evidence type="ECO:0000313" key="2">
    <source>
        <dbReference type="Proteomes" id="UP000276215"/>
    </source>
</evidence>
<dbReference type="EMBL" id="ML120440">
    <property type="protein sequence ID" value="RPA94226.1"/>
    <property type="molecule type" value="Genomic_DNA"/>
</dbReference>
<keyword evidence="2" id="KW-1185">Reference proteome</keyword>
<dbReference type="AlphaFoldDB" id="A0A3N4J7P7"/>